<feature type="transmembrane region" description="Helical" evidence="1">
    <location>
        <begin position="117"/>
        <end position="139"/>
    </location>
</feature>
<keyword evidence="1" id="KW-0472">Membrane</keyword>
<feature type="transmembrane region" description="Helical" evidence="1">
    <location>
        <begin position="6"/>
        <end position="27"/>
    </location>
</feature>
<proteinExistence type="predicted"/>
<keyword evidence="1" id="KW-1133">Transmembrane helix</keyword>
<dbReference type="AlphaFoldDB" id="A0AAU9TBK7"/>
<keyword evidence="3" id="KW-1185">Reference proteome</keyword>
<accession>A0AAU9TBK7</accession>
<reference evidence="2" key="1">
    <citation type="submission" date="2022-03" db="EMBL/GenBank/DDBJ databases">
        <authorList>
            <person name="Tunstrom K."/>
        </authorList>
    </citation>
    <scope>NUCLEOTIDE SEQUENCE</scope>
</reference>
<organism evidence="2 3">
    <name type="scientific">Euphydryas editha</name>
    <name type="common">Edith's checkerspot</name>
    <dbReference type="NCBI Taxonomy" id="104508"/>
    <lineage>
        <taxon>Eukaryota</taxon>
        <taxon>Metazoa</taxon>
        <taxon>Ecdysozoa</taxon>
        <taxon>Arthropoda</taxon>
        <taxon>Hexapoda</taxon>
        <taxon>Insecta</taxon>
        <taxon>Pterygota</taxon>
        <taxon>Neoptera</taxon>
        <taxon>Endopterygota</taxon>
        <taxon>Lepidoptera</taxon>
        <taxon>Glossata</taxon>
        <taxon>Ditrysia</taxon>
        <taxon>Papilionoidea</taxon>
        <taxon>Nymphalidae</taxon>
        <taxon>Nymphalinae</taxon>
        <taxon>Euphydryas</taxon>
    </lineage>
</organism>
<name>A0AAU9TBK7_EUPED</name>
<protein>
    <submittedName>
        <fullName evidence="2">Uncharacterized protein</fullName>
    </submittedName>
</protein>
<comment type="caution">
    <text evidence="2">The sequence shown here is derived from an EMBL/GenBank/DDBJ whole genome shotgun (WGS) entry which is preliminary data.</text>
</comment>
<dbReference type="Proteomes" id="UP001153954">
    <property type="component" value="Unassembled WGS sequence"/>
</dbReference>
<dbReference type="EMBL" id="CAKOGL010000003">
    <property type="protein sequence ID" value="CAH2084430.1"/>
    <property type="molecule type" value="Genomic_DNA"/>
</dbReference>
<keyword evidence="1" id="KW-0812">Transmembrane</keyword>
<evidence type="ECO:0000256" key="1">
    <source>
        <dbReference type="SAM" id="Phobius"/>
    </source>
</evidence>
<feature type="transmembrane region" description="Helical" evidence="1">
    <location>
        <begin position="91"/>
        <end position="111"/>
    </location>
</feature>
<feature type="transmembrane region" description="Helical" evidence="1">
    <location>
        <begin position="186"/>
        <end position="205"/>
    </location>
</feature>
<evidence type="ECO:0000313" key="3">
    <source>
        <dbReference type="Proteomes" id="UP001153954"/>
    </source>
</evidence>
<gene>
    <name evidence="2" type="ORF">EEDITHA_LOCUS994</name>
</gene>
<evidence type="ECO:0000313" key="2">
    <source>
        <dbReference type="EMBL" id="CAH2084430.1"/>
    </source>
</evidence>
<sequence>MSSLQIWSIVIILCQTIISVIISWWTLDCRFSPNSSELHEITLMKLLYLYDPEACGRIHFYNVTIVNNYDVHSTIIWPIKNKVASSFRSKIRLWLSVHVIWLLLSVVNLTHGRRPCGFYAVVLPFTGTGITSLMIDLIYTGIFLNDIKVTSTEIAILLYISEPGALKWINKPFPWKYLQQRDEDTSWISLFFAYISCRGIVQWFINFWLIKDNYIDGLAAYRKLHIN</sequence>